<evidence type="ECO:0000256" key="4">
    <source>
        <dbReference type="ARBA" id="ARBA00022723"/>
    </source>
</evidence>
<evidence type="ECO:0000256" key="5">
    <source>
        <dbReference type="ARBA" id="ARBA00022801"/>
    </source>
</evidence>
<dbReference type="InterPro" id="IPR032466">
    <property type="entry name" value="Metal_Hydrolase"/>
</dbReference>
<dbReference type="GO" id="GO:0004000">
    <property type="term" value="F:adenosine deaminase activity"/>
    <property type="evidence" value="ECO:0007669"/>
    <property type="project" value="UniProtKB-ARBA"/>
</dbReference>
<dbReference type="SUPFAM" id="SSF51556">
    <property type="entry name" value="Metallo-dependent hydrolases"/>
    <property type="match status" value="1"/>
</dbReference>
<dbReference type="Gene3D" id="3.20.20.140">
    <property type="entry name" value="Metal-dependent hydrolases"/>
    <property type="match status" value="1"/>
</dbReference>
<dbReference type="GO" id="GO:0046872">
    <property type="term" value="F:metal ion binding"/>
    <property type="evidence" value="ECO:0007669"/>
    <property type="project" value="UniProtKB-KW"/>
</dbReference>
<comment type="similarity">
    <text evidence="2">Belongs to the metallo-dependent hydrolases superfamily. Adenosine and AMP deaminases family.</text>
</comment>
<feature type="domain" description="Adenosine deaminase" evidence="7">
    <location>
        <begin position="8"/>
        <end position="299"/>
    </location>
</feature>
<protein>
    <recommendedName>
        <fullName evidence="3">adenosine deaminase</fullName>
        <ecNumber evidence="3">3.5.4.4</ecNumber>
    </recommendedName>
</protein>
<evidence type="ECO:0000259" key="7">
    <source>
        <dbReference type="Pfam" id="PF00962"/>
    </source>
</evidence>
<organism evidence="8">
    <name type="scientific">Pantoea sp. BJ2</name>
    <dbReference type="NCBI Taxonomy" id="3141322"/>
    <lineage>
        <taxon>Bacteria</taxon>
        <taxon>Pseudomonadati</taxon>
        <taxon>Pseudomonadota</taxon>
        <taxon>Gammaproteobacteria</taxon>
        <taxon>Enterobacterales</taxon>
        <taxon>Erwiniaceae</taxon>
        <taxon>Pantoea</taxon>
    </lineage>
</organism>
<dbReference type="Pfam" id="PF00962">
    <property type="entry name" value="A_deaminase"/>
    <property type="match status" value="1"/>
</dbReference>
<dbReference type="AlphaFoldDB" id="A0AAU7TU66"/>
<keyword evidence="4" id="KW-0479">Metal-binding</keyword>
<gene>
    <name evidence="8" type="ORF">AAF463_16730</name>
</gene>
<dbReference type="GO" id="GO:0005829">
    <property type="term" value="C:cytosol"/>
    <property type="evidence" value="ECO:0007669"/>
    <property type="project" value="TreeGrafter"/>
</dbReference>
<dbReference type="GO" id="GO:0006154">
    <property type="term" value="P:adenosine catabolic process"/>
    <property type="evidence" value="ECO:0007669"/>
    <property type="project" value="TreeGrafter"/>
</dbReference>
<dbReference type="GO" id="GO:0046103">
    <property type="term" value="P:inosine biosynthetic process"/>
    <property type="evidence" value="ECO:0007669"/>
    <property type="project" value="TreeGrafter"/>
</dbReference>
<evidence type="ECO:0000256" key="6">
    <source>
        <dbReference type="ARBA" id="ARBA00022833"/>
    </source>
</evidence>
<comment type="cofactor">
    <cofactor evidence="1">
        <name>Zn(2+)</name>
        <dbReference type="ChEBI" id="CHEBI:29105"/>
    </cofactor>
</comment>
<evidence type="ECO:0000256" key="3">
    <source>
        <dbReference type="ARBA" id="ARBA00012784"/>
    </source>
</evidence>
<accession>A0AAU7TU66</accession>
<dbReference type="EMBL" id="CP158292">
    <property type="protein sequence ID" value="XBV44224.1"/>
    <property type="molecule type" value="Genomic_DNA"/>
</dbReference>
<keyword evidence="6" id="KW-0862">Zinc</keyword>
<evidence type="ECO:0000256" key="2">
    <source>
        <dbReference type="ARBA" id="ARBA00006676"/>
    </source>
</evidence>
<dbReference type="InterPro" id="IPR001365">
    <property type="entry name" value="A_deaminase_dom"/>
</dbReference>
<dbReference type="RefSeq" id="WP_350261156.1">
    <property type="nucleotide sequence ID" value="NZ_CP158292.1"/>
</dbReference>
<evidence type="ECO:0000256" key="1">
    <source>
        <dbReference type="ARBA" id="ARBA00001947"/>
    </source>
</evidence>
<dbReference type="EC" id="3.5.4.4" evidence="3"/>
<dbReference type="GO" id="GO:0043103">
    <property type="term" value="P:hypoxanthine salvage"/>
    <property type="evidence" value="ECO:0007669"/>
    <property type="project" value="TreeGrafter"/>
</dbReference>
<sequence length="326" mass="36734">MDDFLVTPKGELHVHFNGALPPEIVDRIIVENNSADRLNEINYHHSKLLVNKKSSGLIEYLKPWEFLRLIPINKVQLNTMIEAFFIAMAETNIKFVEIRHTVIHLARNCGITYLEALDWLLEGMTIYSCKYQIKAGLIITIGRGEQAMDHIKLAITNIPLSSSQNNIVGIDLAGDEDAELDNNIYNLFKKCKHDLGLGITIHAGETGNVDNIKKAITHFEADRIGHGTCAKNDNYVLEMLSKNQVCVEVCPLSNVMTGATNIAKGHSLQEFLNFEVPFVVCSDNPGIQETSLIDDYGYCNKEIIIPNFSKNMYEYQKQYTFIKGII</sequence>
<evidence type="ECO:0000313" key="8">
    <source>
        <dbReference type="EMBL" id="XBV44224.1"/>
    </source>
</evidence>
<dbReference type="InterPro" id="IPR006330">
    <property type="entry name" value="Ado/ade_deaminase"/>
</dbReference>
<dbReference type="PANTHER" id="PTHR11409">
    <property type="entry name" value="ADENOSINE DEAMINASE"/>
    <property type="match status" value="1"/>
</dbReference>
<keyword evidence="5" id="KW-0378">Hydrolase</keyword>
<dbReference type="PANTHER" id="PTHR11409:SF43">
    <property type="entry name" value="ADENOSINE DEAMINASE"/>
    <property type="match status" value="1"/>
</dbReference>
<name>A0AAU7TU66_9GAMM</name>
<reference evidence="8" key="1">
    <citation type="submission" date="2024-06" db="EMBL/GenBank/DDBJ databases">
        <title>Multiomics insights into the TNT degradation mechanism by Pantoea sp. BJ2 isolated from an ammunition destruction site.</title>
        <authorList>
            <person name="Luo J."/>
        </authorList>
    </citation>
    <scope>NUCLEOTIDE SEQUENCE</scope>
    <source>
        <strain evidence="8">BJ2</strain>
    </source>
</reference>
<proteinExistence type="inferred from homology"/>